<gene>
    <name evidence="1" type="ORF">Zm00014a_012605</name>
</gene>
<feature type="non-terminal residue" evidence="1">
    <location>
        <position position="1"/>
    </location>
</feature>
<evidence type="ECO:0000313" key="2">
    <source>
        <dbReference type="Proteomes" id="UP000251960"/>
    </source>
</evidence>
<accession>A0A3L6E9B7</accession>
<name>A0A3L6E9B7_MAIZE</name>
<protein>
    <submittedName>
        <fullName evidence="1">Uncharacterized protein</fullName>
    </submittedName>
</protein>
<dbReference type="AlphaFoldDB" id="A0A3L6E9B7"/>
<dbReference type="EMBL" id="NCVQ01000007">
    <property type="protein sequence ID" value="PWZ16637.1"/>
    <property type="molecule type" value="Genomic_DNA"/>
</dbReference>
<comment type="caution">
    <text evidence="1">The sequence shown here is derived from an EMBL/GenBank/DDBJ whole genome shotgun (WGS) entry which is preliminary data.</text>
</comment>
<organism evidence="1 2">
    <name type="scientific">Zea mays</name>
    <name type="common">Maize</name>
    <dbReference type="NCBI Taxonomy" id="4577"/>
    <lineage>
        <taxon>Eukaryota</taxon>
        <taxon>Viridiplantae</taxon>
        <taxon>Streptophyta</taxon>
        <taxon>Embryophyta</taxon>
        <taxon>Tracheophyta</taxon>
        <taxon>Spermatophyta</taxon>
        <taxon>Magnoliopsida</taxon>
        <taxon>Liliopsida</taxon>
        <taxon>Poales</taxon>
        <taxon>Poaceae</taxon>
        <taxon>PACMAD clade</taxon>
        <taxon>Panicoideae</taxon>
        <taxon>Andropogonodae</taxon>
        <taxon>Andropogoneae</taxon>
        <taxon>Tripsacinae</taxon>
        <taxon>Zea</taxon>
    </lineage>
</organism>
<evidence type="ECO:0000313" key="1">
    <source>
        <dbReference type="EMBL" id="PWZ16637.1"/>
    </source>
</evidence>
<proteinExistence type="predicted"/>
<dbReference type="Proteomes" id="UP000251960">
    <property type="component" value="Chromosome 6"/>
</dbReference>
<reference evidence="1 2" key="1">
    <citation type="journal article" date="2018" name="Nat. Genet.">
        <title>Extensive intraspecific gene order and gene structural variations between Mo17 and other maize genomes.</title>
        <authorList>
            <person name="Sun S."/>
            <person name="Zhou Y."/>
            <person name="Chen J."/>
            <person name="Shi J."/>
            <person name="Zhao H."/>
            <person name="Zhao H."/>
            <person name="Song W."/>
            <person name="Zhang M."/>
            <person name="Cui Y."/>
            <person name="Dong X."/>
            <person name="Liu H."/>
            <person name="Ma X."/>
            <person name="Jiao Y."/>
            <person name="Wang B."/>
            <person name="Wei X."/>
            <person name="Stein J.C."/>
            <person name="Glaubitz J.C."/>
            <person name="Lu F."/>
            <person name="Yu G."/>
            <person name="Liang C."/>
            <person name="Fengler K."/>
            <person name="Li B."/>
            <person name="Rafalski A."/>
            <person name="Schnable P.S."/>
            <person name="Ware D.H."/>
            <person name="Buckler E.S."/>
            <person name="Lai J."/>
        </authorList>
    </citation>
    <scope>NUCLEOTIDE SEQUENCE [LARGE SCALE GENOMIC DNA]</scope>
    <source>
        <strain evidence="2">cv. Missouri 17</strain>
        <tissue evidence="1">Seedling</tissue>
    </source>
</reference>
<sequence>HIVIKAVRRVKATPRFLTFKQKSVRRGDALIIYMNIKNRSNIVHISQIQR</sequence>